<dbReference type="InterPro" id="IPR027417">
    <property type="entry name" value="P-loop_NTPase"/>
</dbReference>
<reference evidence="15" key="1">
    <citation type="submission" date="2010-05" db="EMBL/GenBank/DDBJ databases">
        <title>Complete sequence of Staphylothermus hellenicus DSM 12710.</title>
        <authorList>
            <consortium name="US DOE Joint Genome Institute"/>
            <person name="Lucas S."/>
            <person name="Copeland A."/>
            <person name="Lapidus A."/>
            <person name="Cheng J.-F."/>
            <person name="Bruce D."/>
            <person name="Goodwin L."/>
            <person name="Pitluck S."/>
            <person name="Davenport K."/>
            <person name="Detter J.C."/>
            <person name="Han C."/>
            <person name="Tapia R."/>
            <person name="Larimer F."/>
            <person name="Land M."/>
            <person name="Hauser L."/>
            <person name="Kyrpides N."/>
            <person name="Mikhailova N."/>
            <person name="Anderson I.J."/>
            <person name="Woyke T."/>
        </authorList>
    </citation>
    <scope>NUCLEOTIDE SEQUENCE [LARGE SCALE GENOMIC DNA]</scope>
    <source>
        <strain evidence="15">DSM 12710 / JCM 10830 / BK20S6-10-b1 / P8</strain>
    </source>
</reference>
<dbReference type="PANTHER" id="PTHR43297:SF13">
    <property type="entry name" value="NICKEL ABC TRANSPORTER, ATP-BINDING PROTEIN"/>
    <property type="match status" value="1"/>
</dbReference>
<dbReference type="FunFam" id="3.40.50.300:FF:000016">
    <property type="entry name" value="Oligopeptide ABC transporter ATP-binding component"/>
    <property type="match status" value="1"/>
</dbReference>
<evidence type="ECO:0000256" key="12">
    <source>
        <dbReference type="ARBA" id="ARBA00048610"/>
    </source>
</evidence>
<accession>D7D868</accession>
<evidence type="ECO:0000313" key="14">
    <source>
        <dbReference type="EMBL" id="ADI31964.1"/>
    </source>
</evidence>
<dbReference type="GeneID" id="9234141"/>
<dbReference type="InterPro" id="IPR017871">
    <property type="entry name" value="ABC_transporter-like_CS"/>
</dbReference>
<dbReference type="STRING" id="591019.Shell_0852"/>
<protein>
    <recommendedName>
        <fullName evidence="11">Nickel import system ATP-binding protein NikD</fullName>
        <ecNumber evidence="10">7.2.2.11</ecNumber>
    </recommendedName>
</protein>
<evidence type="ECO:0000259" key="13">
    <source>
        <dbReference type="PROSITE" id="PS50893"/>
    </source>
</evidence>
<evidence type="ECO:0000256" key="5">
    <source>
        <dbReference type="ARBA" id="ARBA00022840"/>
    </source>
</evidence>
<evidence type="ECO:0000256" key="8">
    <source>
        <dbReference type="ARBA" id="ARBA00023136"/>
    </source>
</evidence>
<evidence type="ECO:0000256" key="10">
    <source>
        <dbReference type="ARBA" id="ARBA00039098"/>
    </source>
</evidence>
<evidence type="ECO:0000256" key="3">
    <source>
        <dbReference type="ARBA" id="ARBA00022475"/>
    </source>
</evidence>
<dbReference type="PANTHER" id="PTHR43297">
    <property type="entry name" value="OLIGOPEPTIDE TRANSPORT ATP-BINDING PROTEIN APPD"/>
    <property type="match status" value="1"/>
</dbReference>
<keyword evidence="15" id="KW-1185">Reference proteome</keyword>
<dbReference type="OrthoDB" id="18209at2157"/>
<dbReference type="Proteomes" id="UP000002573">
    <property type="component" value="Chromosome"/>
</dbReference>
<dbReference type="GO" id="GO:0005524">
    <property type="term" value="F:ATP binding"/>
    <property type="evidence" value="ECO:0007669"/>
    <property type="project" value="UniProtKB-KW"/>
</dbReference>
<keyword evidence="3" id="KW-1003">Cell membrane</keyword>
<dbReference type="GO" id="GO:0015833">
    <property type="term" value="P:peptide transport"/>
    <property type="evidence" value="ECO:0007669"/>
    <property type="project" value="InterPro"/>
</dbReference>
<sequence length="318" mass="35496">MALISIRNLSIHYYTLSGIVHAVDNVSFDILEGEWISIVGESGSGKSTLAYSIIGLVPPPGRIVTGEILFNGRNLVKLSREEMRRIRGKDIGMVFQDPMTSLDPLRRVGDQIAEVFIEHGVLSSWKEARERARELLKKVGLPGDRASYYPHQLSGGQRQRIAIAIAMALKPKLLIADEPTTALDVIVQDTIMDLMEGFKKQGTSILFITHDLALAAEHSDRIAVMYAGKLVELGSVDQVIDNPLHPYTIALIKSVPDLWGEKKIKSIPGYLPDLRNPPRGCRFHPRCPFARDICRREEPEIIEVEKGHIASCHLLKKR</sequence>
<evidence type="ECO:0000313" key="15">
    <source>
        <dbReference type="Proteomes" id="UP000002573"/>
    </source>
</evidence>
<dbReference type="InterPro" id="IPR003593">
    <property type="entry name" value="AAA+_ATPase"/>
</dbReference>
<comment type="subcellular location">
    <subcellularLocation>
        <location evidence="1">Cell membrane</location>
        <topology evidence="1">Peripheral membrane protein</topology>
    </subcellularLocation>
</comment>
<evidence type="ECO:0000256" key="6">
    <source>
        <dbReference type="ARBA" id="ARBA00022967"/>
    </source>
</evidence>
<dbReference type="eggNOG" id="arCOG00181">
    <property type="taxonomic scope" value="Archaea"/>
</dbReference>
<dbReference type="EMBL" id="CP002051">
    <property type="protein sequence ID" value="ADI31964.1"/>
    <property type="molecule type" value="Genomic_DNA"/>
</dbReference>
<evidence type="ECO:0000256" key="4">
    <source>
        <dbReference type="ARBA" id="ARBA00022741"/>
    </source>
</evidence>
<dbReference type="InterPro" id="IPR050388">
    <property type="entry name" value="ABC_Ni/Peptide_Import"/>
</dbReference>
<proteinExistence type="predicted"/>
<comment type="subunit">
    <text evidence="9">The complex is composed of two ATP-binding proteins (NikD and NikE), two transmembrane proteins (NikB and NikC) and a solute-binding protein (NikA).</text>
</comment>
<dbReference type="EC" id="7.2.2.11" evidence="10"/>
<dbReference type="GO" id="GO:0015413">
    <property type="term" value="F:ABC-type nickel transporter activity"/>
    <property type="evidence" value="ECO:0007669"/>
    <property type="project" value="UniProtKB-EC"/>
</dbReference>
<evidence type="ECO:0000256" key="9">
    <source>
        <dbReference type="ARBA" id="ARBA00038669"/>
    </source>
</evidence>
<keyword evidence="5" id="KW-0067">ATP-binding</keyword>
<dbReference type="HOGENOM" id="CLU_000604_1_23_2"/>
<dbReference type="Pfam" id="PF00005">
    <property type="entry name" value="ABC_tran"/>
    <property type="match status" value="1"/>
</dbReference>
<dbReference type="PROSITE" id="PS00211">
    <property type="entry name" value="ABC_TRANSPORTER_1"/>
    <property type="match status" value="1"/>
</dbReference>
<keyword evidence="7" id="KW-0406">Ion transport</keyword>
<dbReference type="GO" id="GO:0005886">
    <property type="term" value="C:plasma membrane"/>
    <property type="evidence" value="ECO:0007669"/>
    <property type="project" value="UniProtKB-SubCell"/>
</dbReference>
<dbReference type="Gene3D" id="3.40.50.300">
    <property type="entry name" value="P-loop containing nucleotide triphosphate hydrolases"/>
    <property type="match status" value="1"/>
</dbReference>
<dbReference type="Pfam" id="PF08352">
    <property type="entry name" value="oligo_HPY"/>
    <property type="match status" value="1"/>
</dbReference>
<dbReference type="NCBIfam" id="TIGR01727">
    <property type="entry name" value="oligo_HPY"/>
    <property type="match status" value="1"/>
</dbReference>
<dbReference type="InterPro" id="IPR013563">
    <property type="entry name" value="Oligopep_ABC_C"/>
</dbReference>
<dbReference type="SUPFAM" id="SSF52540">
    <property type="entry name" value="P-loop containing nucleoside triphosphate hydrolases"/>
    <property type="match status" value="1"/>
</dbReference>
<keyword evidence="8" id="KW-0472">Membrane</keyword>
<reference evidence="14 15" key="2">
    <citation type="journal article" date="2011" name="Stand. Genomic Sci.">
        <title>Complete genome sequence of Staphylothermus hellenicus P8.</title>
        <authorList>
            <person name="Anderson I."/>
            <person name="Wirth R."/>
            <person name="Lucas S."/>
            <person name="Copeland A."/>
            <person name="Lapidus A."/>
            <person name="Cheng J.F."/>
            <person name="Goodwin L."/>
            <person name="Pitluck S."/>
            <person name="Davenport K."/>
            <person name="Detter J.C."/>
            <person name="Han C."/>
            <person name="Tapia R."/>
            <person name="Land M."/>
            <person name="Hauser L."/>
            <person name="Pati A."/>
            <person name="Mikhailova N."/>
            <person name="Woyke T."/>
            <person name="Klenk H.P."/>
            <person name="Kyrpides N."/>
            <person name="Ivanova N."/>
        </authorList>
    </citation>
    <scope>NUCLEOTIDE SEQUENCE [LARGE SCALE GENOMIC DNA]</scope>
    <source>
        <strain evidence="15">DSM 12710 / JCM 10830 / BK20S6-10-b1 / P8</strain>
    </source>
</reference>
<keyword evidence="6" id="KW-1278">Translocase</keyword>
<organism evidence="14 15">
    <name type="scientific">Staphylothermus hellenicus (strain DSM 12710 / JCM 10830 / BK20S6-10-b1 / P8)</name>
    <dbReference type="NCBI Taxonomy" id="591019"/>
    <lineage>
        <taxon>Archaea</taxon>
        <taxon>Thermoproteota</taxon>
        <taxon>Thermoprotei</taxon>
        <taxon>Desulfurococcales</taxon>
        <taxon>Desulfurococcaceae</taxon>
        <taxon>Staphylothermus</taxon>
    </lineage>
</organism>
<feature type="domain" description="ABC transporter" evidence="13">
    <location>
        <begin position="6"/>
        <end position="252"/>
    </location>
</feature>
<evidence type="ECO:0000256" key="11">
    <source>
        <dbReference type="ARBA" id="ARBA00044143"/>
    </source>
</evidence>
<dbReference type="SMART" id="SM00382">
    <property type="entry name" value="AAA"/>
    <property type="match status" value="1"/>
</dbReference>
<keyword evidence="4" id="KW-0547">Nucleotide-binding</keyword>
<dbReference type="KEGG" id="shc:Shell_0852"/>
<dbReference type="CDD" id="cd03257">
    <property type="entry name" value="ABC_NikE_OppD_transporters"/>
    <property type="match status" value="1"/>
</dbReference>
<dbReference type="RefSeq" id="WP_013143162.1">
    <property type="nucleotide sequence ID" value="NC_014205.1"/>
</dbReference>
<name>D7D868_STAHD</name>
<evidence type="ECO:0000256" key="2">
    <source>
        <dbReference type="ARBA" id="ARBA00022448"/>
    </source>
</evidence>
<evidence type="ECO:0000256" key="7">
    <source>
        <dbReference type="ARBA" id="ARBA00023065"/>
    </source>
</evidence>
<dbReference type="GO" id="GO:0016887">
    <property type="term" value="F:ATP hydrolysis activity"/>
    <property type="evidence" value="ECO:0007669"/>
    <property type="project" value="InterPro"/>
</dbReference>
<dbReference type="InterPro" id="IPR003439">
    <property type="entry name" value="ABC_transporter-like_ATP-bd"/>
</dbReference>
<evidence type="ECO:0000256" key="1">
    <source>
        <dbReference type="ARBA" id="ARBA00004202"/>
    </source>
</evidence>
<gene>
    <name evidence="14" type="ordered locus">Shell_0852</name>
</gene>
<keyword evidence="2" id="KW-0813">Transport</keyword>
<comment type="catalytic activity">
    <reaction evidence="12">
        <text>Ni(2+)(out) + ATP + H2O = Ni(2+)(in) + ADP + phosphate + H(+)</text>
        <dbReference type="Rhea" id="RHEA:15557"/>
        <dbReference type="ChEBI" id="CHEBI:15377"/>
        <dbReference type="ChEBI" id="CHEBI:15378"/>
        <dbReference type="ChEBI" id="CHEBI:30616"/>
        <dbReference type="ChEBI" id="CHEBI:43474"/>
        <dbReference type="ChEBI" id="CHEBI:49786"/>
        <dbReference type="ChEBI" id="CHEBI:456216"/>
        <dbReference type="EC" id="7.2.2.11"/>
    </reaction>
    <physiologicalReaction direction="left-to-right" evidence="12">
        <dbReference type="Rhea" id="RHEA:15558"/>
    </physiologicalReaction>
</comment>
<dbReference type="PROSITE" id="PS50893">
    <property type="entry name" value="ABC_TRANSPORTER_2"/>
    <property type="match status" value="1"/>
</dbReference>
<dbReference type="AlphaFoldDB" id="D7D868"/>